<keyword evidence="1" id="KW-0472">Membrane</keyword>
<accession>A0ABW5VS95</accession>
<organism evidence="2 3">
    <name type="scientific">Promicromonospora vindobonensis</name>
    <dbReference type="NCBI Taxonomy" id="195748"/>
    <lineage>
        <taxon>Bacteria</taxon>
        <taxon>Bacillati</taxon>
        <taxon>Actinomycetota</taxon>
        <taxon>Actinomycetes</taxon>
        <taxon>Micrococcales</taxon>
        <taxon>Promicromonosporaceae</taxon>
        <taxon>Promicromonospora</taxon>
    </lineage>
</organism>
<comment type="caution">
    <text evidence="2">The sequence shown here is derived from an EMBL/GenBank/DDBJ whole genome shotgun (WGS) entry which is preliminary data.</text>
</comment>
<dbReference type="RefSeq" id="WP_377183018.1">
    <property type="nucleotide sequence ID" value="NZ_JBHUOG010000001.1"/>
</dbReference>
<dbReference type="EMBL" id="JBHUOG010000001">
    <property type="protein sequence ID" value="MFD2794176.1"/>
    <property type="molecule type" value="Genomic_DNA"/>
</dbReference>
<evidence type="ECO:0000313" key="3">
    <source>
        <dbReference type="Proteomes" id="UP001597479"/>
    </source>
</evidence>
<feature type="transmembrane region" description="Helical" evidence="1">
    <location>
        <begin position="38"/>
        <end position="56"/>
    </location>
</feature>
<keyword evidence="3" id="KW-1185">Reference proteome</keyword>
<evidence type="ECO:0000313" key="2">
    <source>
        <dbReference type="EMBL" id="MFD2794176.1"/>
    </source>
</evidence>
<name>A0ABW5VS95_9MICO</name>
<reference evidence="3" key="1">
    <citation type="journal article" date="2019" name="Int. J. Syst. Evol. Microbiol.">
        <title>The Global Catalogue of Microorganisms (GCM) 10K type strain sequencing project: providing services to taxonomists for standard genome sequencing and annotation.</title>
        <authorList>
            <consortium name="The Broad Institute Genomics Platform"/>
            <consortium name="The Broad Institute Genome Sequencing Center for Infectious Disease"/>
            <person name="Wu L."/>
            <person name="Ma J."/>
        </authorList>
    </citation>
    <scope>NUCLEOTIDE SEQUENCE [LARGE SCALE GENOMIC DNA]</scope>
    <source>
        <strain evidence="3">CCM 7044</strain>
    </source>
</reference>
<keyword evidence="1" id="KW-1133">Transmembrane helix</keyword>
<protein>
    <submittedName>
        <fullName evidence="2">Uncharacterized protein</fullName>
    </submittedName>
</protein>
<evidence type="ECO:0000256" key="1">
    <source>
        <dbReference type="SAM" id="Phobius"/>
    </source>
</evidence>
<proteinExistence type="predicted"/>
<gene>
    <name evidence="2" type="ORF">ACFS27_11520</name>
</gene>
<keyword evidence="1" id="KW-0812">Transmembrane</keyword>
<dbReference type="Proteomes" id="UP001597479">
    <property type="component" value="Unassembled WGS sequence"/>
</dbReference>
<sequence length="63" mass="6524">MTASRIAWFLGTLALTTPILLAAFSGGDGITGPVLLESLVWAAGIAAAQALLWGKVRRREGDA</sequence>